<dbReference type="Proteomes" id="UP000618733">
    <property type="component" value="Unassembled WGS sequence"/>
</dbReference>
<feature type="region of interest" description="Disordered" evidence="2">
    <location>
        <begin position="92"/>
        <end position="128"/>
    </location>
</feature>
<evidence type="ECO:0000256" key="1">
    <source>
        <dbReference type="ARBA" id="ARBA00023002"/>
    </source>
</evidence>
<organism evidence="3 4">
    <name type="scientific">Leucobacter edaphi</name>
    <dbReference type="NCBI Taxonomy" id="2796472"/>
    <lineage>
        <taxon>Bacteria</taxon>
        <taxon>Bacillati</taxon>
        <taxon>Actinomycetota</taxon>
        <taxon>Actinomycetes</taxon>
        <taxon>Micrococcales</taxon>
        <taxon>Microbacteriaceae</taxon>
        <taxon>Leucobacter</taxon>
    </lineage>
</organism>
<dbReference type="InterPro" id="IPR042204">
    <property type="entry name" value="2Fe-2S-bd_N"/>
</dbReference>
<evidence type="ECO:0000256" key="2">
    <source>
        <dbReference type="SAM" id="MobiDB-lite"/>
    </source>
</evidence>
<evidence type="ECO:0000313" key="3">
    <source>
        <dbReference type="EMBL" id="MBK0420755.1"/>
    </source>
</evidence>
<dbReference type="InterPro" id="IPR036010">
    <property type="entry name" value="2Fe-2S_ferredoxin-like_sf"/>
</dbReference>
<sequence>MSAETDFRPTGRRVTASFEGEPISAEPGASVAAALLASGCDAWRSTRGGGKRGLFCGIGVCYDCIVEIDGESGQRACMIPLTEGMRIADAGRATAPTAGMHAAGNAPHDSAESAAQPATDNSAEENRA</sequence>
<keyword evidence="4" id="KW-1185">Reference proteome</keyword>
<dbReference type="GO" id="GO:0016491">
    <property type="term" value="F:oxidoreductase activity"/>
    <property type="evidence" value="ECO:0007669"/>
    <property type="project" value="UniProtKB-KW"/>
</dbReference>
<dbReference type="RefSeq" id="WP_200130975.1">
    <property type="nucleotide sequence ID" value="NZ_JAEHOI010000002.1"/>
</dbReference>
<reference evidence="3" key="1">
    <citation type="submission" date="2020-12" db="EMBL/GenBank/DDBJ databases">
        <title>Leucobacter sp. CAS2, isolated from Chromium sludge.</title>
        <authorList>
            <person name="Xu Z."/>
        </authorList>
    </citation>
    <scope>NUCLEOTIDE SEQUENCE</scope>
    <source>
        <strain evidence="3">CSA2</strain>
    </source>
</reference>
<protein>
    <submittedName>
        <fullName evidence="3">(2Fe-2S)-binding protein</fullName>
    </submittedName>
</protein>
<dbReference type="GO" id="GO:0051536">
    <property type="term" value="F:iron-sulfur cluster binding"/>
    <property type="evidence" value="ECO:0007669"/>
    <property type="project" value="InterPro"/>
</dbReference>
<comment type="caution">
    <text evidence="3">The sequence shown here is derived from an EMBL/GenBank/DDBJ whole genome shotgun (WGS) entry which is preliminary data.</text>
</comment>
<dbReference type="Gene3D" id="3.10.20.440">
    <property type="entry name" value="2Fe-2S iron-sulphur cluster binding domain, sarcosine oxidase, alpha subunit, N-terminal domain"/>
    <property type="match status" value="1"/>
</dbReference>
<dbReference type="AlphaFoldDB" id="A0A934UWA4"/>
<accession>A0A934UWA4</accession>
<dbReference type="SUPFAM" id="SSF54292">
    <property type="entry name" value="2Fe-2S ferredoxin-like"/>
    <property type="match status" value="1"/>
</dbReference>
<keyword evidence="1" id="KW-0560">Oxidoreductase</keyword>
<proteinExistence type="predicted"/>
<gene>
    <name evidence="3" type="ORF">JD292_01490</name>
</gene>
<dbReference type="Pfam" id="PF13510">
    <property type="entry name" value="Fer2_4"/>
    <property type="match status" value="1"/>
</dbReference>
<evidence type="ECO:0000313" key="4">
    <source>
        <dbReference type="Proteomes" id="UP000618733"/>
    </source>
</evidence>
<name>A0A934UWA4_9MICO</name>
<dbReference type="EMBL" id="JAEHOI010000002">
    <property type="protein sequence ID" value="MBK0420755.1"/>
    <property type="molecule type" value="Genomic_DNA"/>
</dbReference>